<proteinExistence type="predicted"/>
<keyword evidence="1" id="KW-0472">Membrane</keyword>
<accession>A0A7C2UJL0</accession>
<dbReference type="AlphaFoldDB" id="A0A7C2UJL0"/>
<keyword evidence="1" id="KW-0812">Transmembrane</keyword>
<feature type="transmembrane region" description="Helical" evidence="1">
    <location>
        <begin position="51"/>
        <end position="71"/>
    </location>
</feature>
<gene>
    <name evidence="2" type="ORF">ENO36_00420</name>
</gene>
<name>A0A7C2UJL0_9CREN</name>
<protein>
    <submittedName>
        <fullName evidence="2">Uncharacterized protein</fullName>
    </submittedName>
</protein>
<keyword evidence="1" id="KW-1133">Transmembrane helix</keyword>
<dbReference type="Proteomes" id="UP000885664">
    <property type="component" value="Unassembled WGS sequence"/>
</dbReference>
<dbReference type="EMBL" id="DSFE01000011">
    <property type="protein sequence ID" value="HEU97306.1"/>
    <property type="molecule type" value="Genomic_DNA"/>
</dbReference>
<reference evidence="2" key="1">
    <citation type="journal article" date="2020" name="mSystems">
        <title>Genome- and Community-Level Interaction Insights into Carbon Utilization and Element Cycling Functions of Hydrothermarchaeota in Hydrothermal Sediment.</title>
        <authorList>
            <person name="Zhou Z."/>
            <person name="Liu Y."/>
            <person name="Xu W."/>
            <person name="Pan J."/>
            <person name="Luo Z.H."/>
            <person name="Li M."/>
        </authorList>
    </citation>
    <scope>NUCLEOTIDE SEQUENCE [LARGE SCALE GENOMIC DNA]</scope>
    <source>
        <strain evidence="2">SpSt-1259</strain>
    </source>
</reference>
<evidence type="ECO:0000256" key="1">
    <source>
        <dbReference type="SAM" id="Phobius"/>
    </source>
</evidence>
<organism evidence="2">
    <name type="scientific">Fervidicoccus fontis</name>
    <dbReference type="NCBI Taxonomy" id="683846"/>
    <lineage>
        <taxon>Archaea</taxon>
        <taxon>Thermoproteota</taxon>
        <taxon>Thermoprotei</taxon>
        <taxon>Fervidicoccales</taxon>
        <taxon>Fervidicoccaceae</taxon>
        <taxon>Fervidicoccus</taxon>
    </lineage>
</organism>
<sequence length="302" mass="34668">MNCSKCGVKKAVAKKPFTDQYMCLDCYMSDIYKRIKRNLSRSKQLEYRGKIAFLIPQPYLAYGLFALRIILAIEKKYESEIHIIMESCDDSKFIKDGSEKNVRIYALQAPEELRYLLKDENSIAWWRRYRAIAASSVLKLGFRSMVLPLCAEAASKMEISSILSSQLDGGGEEELYLLRPDGFSFVNALYGISCREVTLFSYMMFPEAYEEQLRAESRIGKSLVDEYANNILMSAIKWRSGEVLHSIDKSIAWLYGSQNVPKCKYCGGFSLKKNVCSYCEVFEDEKINVLLSQAELRECKQL</sequence>
<evidence type="ECO:0000313" key="2">
    <source>
        <dbReference type="EMBL" id="HEU97306.1"/>
    </source>
</evidence>
<comment type="caution">
    <text evidence="2">The sequence shown here is derived from an EMBL/GenBank/DDBJ whole genome shotgun (WGS) entry which is preliminary data.</text>
</comment>